<evidence type="ECO:0000313" key="1">
    <source>
        <dbReference type="EMBL" id="PYH46139.1"/>
    </source>
</evidence>
<dbReference type="Proteomes" id="UP000248349">
    <property type="component" value="Unassembled WGS sequence"/>
</dbReference>
<reference evidence="1 2" key="1">
    <citation type="submission" date="2016-12" db="EMBL/GenBank/DDBJ databases">
        <title>The genomes of Aspergillus section Nigri reveals drivers in fungal speciation.</title>
        <authorList>
            <consortium name="DOE Joint Genome Institute"/>
            <person name="Vesth T.C."/>
            <person name="Nybo J."/>
            <person name="Theobald S."/>
            <person name="Brandl J."/>
            <person name="Frisvad J.C."/>
            <person name="Nielsen K.F."/>
            <person name="Lyhne E.K."/>
            <person name="Kogle M.E."/>
            <person name="Kuo A."/>
            <person name="Riley R."/>
            <person name="Clum A."/>
            <person name="Nolan M."/>
            <person name="Lipzen A."/>
            <person name="Salamov A."/>
            <person name="Henrissat B."/>
            <person name="Wiebenga A."/>
            <person name="De Vries R.P."/>
            <person name="Grigoriev I.V."/>
            <person name="Mortensen U.H."/>
            <person name="Andersen M.R."/>
            <person name="Baker S.E."/>
        </authorList>
    </citation>
    <scope>NUCLEOTIDE SEQUENCE [LARGE SCALE GENOMIC DNA]</scope>
    <source>
        <strain evidence="1 2">JOP 1030-1</strain>
    </source>
</reference>
<organism evidence="1 2">
    <name type="scientific">Aspergillus saccharolyticus JOP 1030-1</name>
    <dbReference type="NCBI Taxonomy" id="1450539"/>
    <lineage>
        <taxon>Eukaryota</taxon>
        <taxon>Fungi</taxon>
        <taxon>Dikarya</taxon>
        <taxon>Ascomycota</taxon>
        <taxon>Pezizomycotina</taxon>
        <taxon>Eurotiomycetes</taxon>
        <taxon>Eurotiomycetidae</taxon>
        <taxon>Eurotiales</taxon>
        <taxon>Aspergillaceae</taxon>
        <taxon>Aspergillus</taxon>
        <taxon>Aspergillus subgen. Circumdati</taxon>
    </lineage>
</organism>
<dbReference type="EMBL" id="KZ821228">
    <property type="protein sequence ID" value="PYH46139.1"/>
    <property type="molecule type" value="Genomic_DNA"/>
</dbReference>
<gene>
    <name evidence="1" type="ORF">BP01DRAFT_364913</name>
</gene>
<keyword evidence="2" id="KW-1185">Reference proteome</keyword>
<name>A0A318ZFE6_9EURO</name>
<accession>A0A318ZFE6</accession>
<proteinExistence type="predicted"/>
<dbReference type="OrthoDB" id="5273928at2759"/>
<sequence>MTCPSHDPSPGRIYTRKIIAIEPSHPPRTKKRSRWDKFFESIPEPLLDRERPHEVVDRNSGQVYLQSFEKPSRALSKGASWVHETPFLPEGWKGWEEANARGAPSLRHAAMRQALSDQRDLRPELFVSIPWRIAKSLWDCLGKCKKQTSHAWKVFATAYPEEFRQLAPHRVMKVENPLMAMQDYLGLVRSESLSWKATLTLAATHARVPDLVGLANIPNLVALEIATPLQFEGVQEESEAPMVNLNDRIVRSWAELAQTSKGLANLRVLMLQHQSEISSAALRYLHDLPALQFLVLNGCRVIPVGATVGLELEGWAVVDIGEVPKSLHAIYTKTLEIDGAEQSSLPAEAPMFSLQVGQKTLKVLRATSKQIHQAVGYDPICLRRIKGYTDRPVKRLKAAPPQSSAGPKRAVMKERKLKDLGGMLQDFL</sequence>
<evidence type="ECO:0000313" key="2">
    <source>
        <dbReference type="Proteomes" id="UP000248349"/>
    </source>
</evidence>
<protein>
    <submittedName>
        <fullName evidence="1">Uncharacterized protein</fullName>
    </submittedName>
</protein>
<dbReference type="GeneID" id="37077568"/>
<dbReference type="AlphaFoldDB" id="A0A318ZFE6"/>
<dbReference type="RefSeq" id="XP_025432121.1">
    <property type="nucleotide sequence ID" value="XM_025576339.1"/>
</dbReference>